<dbReference type="Pfam" id="PF13707">
    <property type="entry name" value="RloB"/>
    <property type="match status" value="1"/>
</dbReference>
<proteinExistence type="predicted"/>
<keyword evidence="2" id="KW-1185">Reference proteome</keyword>
<dbReference type="OrthoDB" id="9796523at2"/>
<organism evidence="1 2">
    <name type="scientific">Cellulomonas triticagri</name>
    <dbReference type="NCBI Taxonomy" id="2483352"/>
    <lineage>
        <taxon>Bacteria</taxon>
        <taxon>Bacillati</taxon>
        <taxon>Actinomycetota</taxon>
        <taxon>Actinomycetes</taxon>
        <taxon>Micrococcales</taxon>
        <taxon>Cellulomonadaceae</taxon>
        <taxon>Cellulomonas</taxon>
    </lineage>
</organism>
<dbReference type="Proteomes" id="UP000269289">
    <property type="component" value="Unassembled WGS sequence"/>
</dbReference>
<dbReference type="RefSeq" id="WP_122151077.1">
    <property type="nucleotide sequence ID" value="NZ_RFFI01000146.1"/>
</dbReference>
<dbReference type="AlphaFoldDB" id="A0A3M2IRM2"/>
<accession>A0A3M2IRM2</accession>
<reference evidence="1 2" key="1">
    <citation type="submission" date="2018-10" db="EMBL/GenBank/DDBJ databases">
        <title>Isolation, diversity and antifungal activity of actinobacteria from wheat.</title>
        <authorList>
            <person name="Han C."/>
        </authorList>
    </citation>
    <scope>NUCLEOTIDE SEQUENCE [LARGE SCALE GENOMIC DNA]</scope>
    <source>
        <strain evidence="1 2">NEAU-YY56</strain>
    </source>
</reference>
<dbReference type="EMBL" id="RFFI01000146">
    <property type="protein sequence ID" value="RMI04597.1"/>
    <property type="molecule type" value="Genomic_DNA"/>
</dbReference>
<comment type="caution">
    <text evidence="1">The sequence shown here is derived from an EMBL/GenBank/DDBJ whole genome shotgun (WGS) entry which is preliminary data.</text>
</comment>
<name>A0A3M2IRM2_9CELL</name>
<sequence length="213" mass="23614">MGRQHRPPRSTARGAPRREPGRRFLVVCEGQTEKAYFTYVQRVLREGVTVQAVVGKRSDAVAVVSQAAKARESRADFDEVWAVVDHDGRTARVEEARALAAKRGVRLALSNPSFEVWLVWHLREFSLSCDQKAVEAALSAACEQGYIKGTQADFAPYAGRMGEALARARAQRERHARDGIQFPLDRPSTDVDVLMGGIVDSVTRRRARADIAL</sequence>
<dbReference type="InterPro" id="IPR025591">
    <property type="entry name" value="RloB"/>
</dbReference>
<evidence type="ECO:0000313" key="2">
    <source>
        <dbReference type="Proteomes" id="UP000269289"/>
    </source>
</evidence>
<gene>
    <name evidence="1" type="ORF">EBM89_18370</name>
</gene>
<evidence type="ECO:0000313" key="1">
    <source>
        <dbReference type="EMBL" id="RMI04597.1"/>
    </source>
</evidence>
<protein>
    <submittedName>
        <fullName evidence="1">RloB domain-containing protein</fullName>
    </submittedName>
</protein>